<gene>
    <name evidence="1" type="ORF">O3P69_007205</name>
</gene>
<accession>A0AAW0V656</accession>
<organism evidence="1 2">
    <name type="scientific">Scylla paramamosain</name>
    <name type="common">Mud crab</name>
    <dbReference type="NCBI Taxonomy" id="85552"/>
    <lineage>
        <taxon>Eukaryota</taxon>
        <taxon>Metazoa</taxon>
        <taxon>Ecdysozoa</taxon>
        <taxon>Arthropoda</taxon>
        <taxon>Crustacea</taxon>
        <taxon>Multicrustacea</taxon>
        <taxon>Malacostraca</taxon>
        <taxon>Eumalacostraca</taxon>
        <taxon>Eucarida</taxon>
        <taxon>Decapoda</taxon>
        <taxon>Pleocyemata</taxon>
        <taxon>Brachyura</taxon>
        <taxon>Eubrachyura</taxon>
        <taxon>Portunoidea</taxon>
        <taxon>Portunidae</taxon>
        <taxon>Portuninae</taxon>
        <taxon>Scylla</taxon>
    </lineage>
</organism>
<evidence type="ECO:0000313" key="1">
    <source>
        <dbReference type="EMBL" id="KAK8406342.1"/>
    </source>
</evidence>
<dbReference type="AlphaFoldDB" id="A0AAW0V656"/>
<dbReference type="Proteomes" id="UP001487740">
    <property type="component" value="Unassembled WGS sequence"/>
</dbReference>
<sequence>MLDGKSADKIKCVPISDTTVARQISDIAENLELQLVSHLQTAGEFAIQLDESTDISNCAVLLVYVRYNPSFPTLQSTFQYWSGPDLRSNPKARRFEINTTLEEVKMTTKITSTCVETKSLRPVRGFLAEPRQHTLKVLRPDTPFGYRSLSVWAGFTISRTVGRVMGASAFASYL</sequence>
<evidence type="ECO:0000313" key="2">
    <source>
        <dbReference type="Proteomes" id="UP001487740"/>
    </source>
</evidence>
<dbReference type="PANTHER" id="PTHR45913">
    <property type="entry name" value="EPM2A-INTERACTING PROTEIN 1"/>
    <property type="match status" value="1"/>
</dbReference>
<dbReference type="PANTHER" id="PTHR45913:SF19">
    <property type="entry name" value="LOW QUALITY PROTEIN: ZINC FINGER BED DOMAIN-CONTAINING PROTEIN 5-LIKE"/>
    <property type="match status" value="1"/>
</dbReference>
<protein>
    <submittedName>
        <fullName evidence="1">Uncharacterized protein</fullName>
    </submittedName>
</protein>
<proteinExistence type="predicted"/>
<reference evidence="1 2" key="1">
    <citation type="submission" date="2023-03" db="EMBL/GenBank/DDBJ databases">
        <title>High-quality genome of Scylla paramamosain provides insights in environmental adaptation.</title>
        <authorList>
            <person name="Zhang L."/>
        </authorList>
    </citation>
    <scope>NUCLEOTIDE SEQUENCE [LARGE SCALE GENOMIC DNA]</scope>
    <source>
        <strain evidence="1">LZ_2023a</strain>
        <tissue evidence="1">Muscle</tissue>
    </source>
</reference>
<dbReference type="EMBL" id="JARAKH010000002">
    <property type="protein sequence ID" value="KAK8406342.1"/>
    <property type="molecule type" value="Genomic_DNA"/>
</dbReference>
<name>A0AAW0V656_SCYPA</name>
<comment type="caution">
    <text evidence="1">The sequence shown here is derived from an EMBL/GenBank/DDBJ whole genome shotgun (WGS) entry which is preliminary data.</text>
</comment>
<keyword evidence="2" id="KW-1185">Reference proteome</keyword>